<evidence type="ECO:0000256" key="1">
    <source>
        <dbReference type="ARBA" id="ARBA00004613"/>
    </source>
</evidence>
<sequence>MKSGVGTEQRVTVNNMASFQLMRVLRPVLVVLLLLGIVLGPAAAGKTGQLTVFWGRNKAEGSLREACDTGIYTTVIISFFSVFGHGKYWTDLSGHDAYGVGADIKHCQSKQILVLLSIGGDGNGYSLPTAKSARDVADQLWNAYLGGHQQKGVFRPFGDAVLDGVDFFIDHGGSANYDELARRLAGYNNNSKKKQGVILTATVRCLEGSQDDTNSDLALSTGLIGRIHVRFYNNTMCSFNDDSDVGTDNRRPFYGSWLGWAERYPKAKLFVGLPAAKDAVVDGWIDPDNELPNRALPLVQDTPGYVGVMLWNRYFDRRDNYGLRIKNMV</sequence>
<dbReference type="GO" id="GO:0004568">
    <property type="term" value="F:chitinase activity"/>
    <property type="evidence" value="ECO:0007669"/>
    <property type="project" value="TreeGrafter"/>
</dbReference>
<evidence type="ECO:0000259" key="7">
    <source>
        <dbReference type="PROSITE" id="PS51910"/>
    </source>
</evidence>
<evidence type="ECO:0000313" key="9">
    <source>
        <dbReference type="Proteomes" id="UP001054889"/>
    </source>
</evidence>
<evidence type="ECO:0000256" key="5">
    <source>
        <dbReference type="ARBA" id="ARBA00023157"/>
    </source>
</evidence>
<dbReference type="GO" id="GO:0050832">
    <property type="term" value="P:defense response to fungus"/>
    <property type="evidence" value="ECO:0007669"/>
    <property type="project" value="UniProtKB-ARBA"/>
</dbReference>
<keyword evidence="4" id="KW-0611">Plant defense</keyword>
<evidence type="ECO:0000256" key="6">
    <source>
        <dbReference type="ARBA" id="ARBA00061481"/>
    </source>
</evidence>
<dbReference type="EMBL" id="BQKI01000011">
    <property type="protein sequence ID" value="GJN05174.1"/>
    <property type="molecule type" value="Genomic_DNA"/>
</dbReference>
<keyword evidence="9" id="KW-1185">Reference proteome</keyword>
<keyword evidence="5" id="KW-1015">Disulfide bond</keyword>
<dbReference type="Gene3D" id="3.20.20.80">
    <property type="entry name" value="Glycosidases"/>
    <property type="match status" value="1"/>
</dbReference>
<keyword evidence="2" id="KW-0964">Secreted</keyword>
<protein>
    <recommendedName>
        <fullName evidence="7">GH18 domain-containing protein</fullName>
    </recommendedName>
</protein>
<name>A0AAV5D2L4_ELECO</name>
<dbReference type="InterPro" id="IPR017853">
    <property type="entry name" value="GH"/>
</dbReference>
<feature type="domain" description="GH18" evidence="7">
    <location>
        <begin position="48"/>
        <end position="329"/>
    </location>
</feature>
<evidence type="ECO:0000256" key="2">
    <source>
        <dbReference type="ARBA" id="ARBA00022525"/>
    </source>
</evidence>
<keyword evidence="3" id="KW-0732">Signal</keyword>
<dbReference type="Proteomes" id="UP001054889">
    <property type="component" value="Unassembled WGS sequence"/>
</dbReference>
<reference evidence="8" key="1">
    <citation type="journal article" date="2018" name="DNA Res.">
        <title>Multiple hybrid de novo genome assembly of finger millet, an orphan allotetraploid crop.</title>
        <authorList>
            <person name="Hatakeyama M."/>
            <person name="Aluri S."/>
            <person name="Balachadran M.T."/>
            <person name="Sivarajan S.R."/>
            <person name="Patrignani A."/>
            <person name="Gruter S."/>
            <person name="Poveda L."/>
            <person name="Shimizu-Inatsugi R."/>
            <person name="Baeten J."/>
            <person name="Francoijs K.J."/>
            <person name="Nataraja K.N."/>
            <person name="Reddy Y.A.N."/>
            <person name="Phadnis S."/>
            <person name="Ravikumar R.L."/>
            <person name="Schlapbach R."/>
            <person name="Sreeman S.M."/>
            <person name="Shimizu K.K."/>
        </authorList>
    </citation>
    <scope>NUCLEOTIDE SEQUENCE</scope>
</reference>
<evidence type="ECO:0000313" key="8">
    <source>
        <dbReference type="EMBL" id="GJN05174.1"/>
    </source>
</evidence>
<dbReference type="InterPro" id="IPR045321">
    <property type="entry name" value="Cts1-like"/>
</dbReference>
<accession>A0AAV5D2L4</accession>
<dbReference type="GO" id="GO:0004857">
    <property type="term" value="F:enzyme inhibitor activity"/>
    <property type="evidence" value="ECO:0007669"/>
    <property type="project" value="UniProtKB-ARBA"/>
</dbReference>
<dbReference type="InterPro" id="IPR050542">
    <property type="entry name" value="Glycosyl_Hydrlase18_Chitinase"/>
</dbReference>
<comment type="similarity">
    <text evidence="6">Belongs to the glycosyl hydrolase 18 family. Xylanase inhibitor subfamily.</text>
</comment>
<dbReference type="Pfam" id="PF00704">
    <property type="entry name" value="Glyco_hydro_18"/>
    <property type="match status" value="1"/>
</dbReference>
<evidence type="ECO:0000256" key="3">
    <source>
        <dbReference type="ARBA" id="ARBA00022729"/>
    </source>
</evidence>
<dbReference type="GO" id="GO:0005576">
    <property type="term" value="C:extracellular region"/>
    <property type="evidence" value="ECO:0007669"/>
    <property type="project" value="UniProtKB-SubCell"/>
</dbReference>
<dbReference type="PANTHER" id="PTHR45708:SF59">
    <property type="entry name" value="OS11G0701900 PROTEIN"/>
    <property type="match status" value="1"/>
</dbReference>
<proteinExistence type="inferred from homology"/>
<comment type="caution">
    <text evidence="8">The sequence shown here is derived from an EMBL/GenBank/DDBJ whole genome shotgun (WGS) entry which is preliminary data.</text>
</comment>
<evidence type="ECO:0000256" key="4">
    <source>
        <dbReference type="ARBA" id="ARBA00022821"/>
    </source>
</evidence>
<dbReference type="InterPro" id="IPR001223">
    <property type="entry name" value="Glyco_hydro18_cat"/>
</dbReference>
<comment type="subcellular location">
    <subcellularLocation>
        <location evidence="1">Secreted</location>
    </subcellularLocation>
</comment>
<dbReference type="AlphaFoldDB" id="A0AAV5D2L4"/>
<dbReference type="PROSITE" id="PS51910">
    <property type="entry name" value="GH18_2"/>
    <property type="match status" value="1"/>
</dbReference>
<dbReference type="FunFam" id="3.20.20.80:FF:000044">
    <property type="entry name" value="Chitinase III C10701-rice"/>
    <property type="match status" value="1"/>
</dbReference>
<reference evidence="8" key="2">
    <citation type="submission" date="2021-12" db="EMBL/GenBank/DDBJ databases">
        <title>Resequencing data analysis of finger millet.</title>
        <authorList>
            <person name="Hatakeyama M."/>
            <person name="Aluri S."/>
            <person name="Balachadran M.T."/>
            <person name="Sivarajan S.R."/>
            <person name="Poveda L."/>
            <person name="Shimizu-Inatsugi R."/>
            <person name="Schlapbach R."/>
            <person name="Sreeman S.M."/>
            <person name="Shimizu K.K."/>
        </authorList>
    </citation>
    <scope>NUCLEOTIDE SEQUENCE</scope>
</reference>
<organism evidence="8 9">
    <name type="scientific">Eleusine coracana subsp. coracana</name>
    <dbReference type="NCBI Taxonomy" id="191504"/>
    <lineage>
        <taxon>Eukaryota</taxon>
        <taxon>Viridiplantae</taxon>
        <taxon>Streptophyta</taxon>
        <taxon>Embryophyta</taxon>
        <taxon>Tracheophyta</taxon>
        <taxon>Spermatophyta</taxon>
        <taxon>Magnoliopsida</taxon>
        <taxon>Liliopsida</taxon>
        <taxon>Poales</taxon>
        <taxon>Poaceae</taxon>
        <taxon>PACMAD clade</taxon>
        <taxon>Chloridoideae</taxon>
        <taxon>Cynodonteae</taxon>
        <taxon>Eleusininae</taxon>
        <taxon>Eleusine</taxon>
    </lineage>
</organism>
<dbReference type="SUPFAM" id="SSF51445">
    <property type="entry name" value="(Trans)glycosidases"/>
    <property type="match status" value="1"/>
</dbReference>
<gene>
    <name evidence="8" type="primary">ga22782</name>
    <name evidence="8" type="ORF">PR202_ga22782</name>
</gene>
<dbReference type="CDD" id="cd02877">
    <property type="entry name" value="GH18_hevamine_XipI_class_III"/>
    <property type="match status" value="1"/>
</dbReference>
<dbReference type="PANTHER" id="PTHR45708">
    <property type="entry name" value="ENDOCHITINASE"/>
    <property type="match status" value="1"/>
</dbReference>
<dbReference type="GO" id="GO:0005975">
    <property type="term" value="P:carbohydrate metabolic process"/>
    <property type="evidence" value="ECO:0007669"/>
    <property type="project" value="InterPro"/>
</dbReference>